<dbReference type="GO" id="GO:0016020">
    <property type="term" value="C:membrane"/>
    <property type="evidence" value="ECO:0007669"/>
    <property type="project" value="UniProtKB-SubCell"/>
</dbReference>
<feature type="transmembrane region" description="Helical" evidence="7">
    <location>
        <begin position="416"/>
        <end position="435"/>
    </location>
</feature>
<dbReference type="InterPro" id="IPR020846">
    <property type="entry name" value="MFS_dom"/>
</dbReference>
<feature type="transmembrane region" description="Helical" evidence="7">
    <location>
        <begin position="104"/>
        <end position="122"/>
    </location>
</feature>
<dbReference type="SUPFAM" id="SSF103473">
    <property type="entry name" value="MFS general substrate transporter"/>
    <property type="match status" value="1"/>
</dbReference>
<dbReference type="Pfam" id="PF07690">
    <property type="entry name" value="MFS_1"/>
    <property type="match status" value="1"/>
</dbReference>
<feature type="region of interest" description="Disordered" evidence="6">
    <location>
        <begin position="1"/>
        <end position="32"/>
    </location>
</feature>
<gene>
    <name evidence="9" type="ORF">UHOR_02983</name>
</gene>
<evidence type="ECO:0000256" key="1">
    <source>
        <dbReference type="ARBA" id="ARBA00004141"/>
    </source>
</evidence>
<feature type="transmembrane region" description="Helical" evidence="7">
    <location>
        <begin position="223"/>
        <end position="246"/>
    </location>
</feature>
<dbReference type="OMA" id="KLAYARM"/>
<feature type="transmembrane region" description="Helical" evidence="7">
    <location>
        <begin position="194"/>
        <end position="217"/>
    </location>
</feature>
<evidence type="ECO:0000259" key="8">
    <source>
        <dbReference type="PROSITE" id="PS50850"/>
    </source>
</evidence>
<evidence type="ECO:0000313" key="9">
    <source>
        <dbReference type="EMBL" id="CCF53158.1"/>
    </source>
</evidence>
<comment type="caution">
    <text evidence="9">The sequence shown here is derived from an EMBL/GenBank/DDBJ whole genome shotgun (WGS) entry which is preliminary data.</text>
</comment>
<evidence type="ECO:0000256" key="3">
    <source>
        <dbReference type="ARBA" id="ARBA00022692"/>
    </source>
</evidence>
<dbReference type="InterPro" id="IPR036259">
    <property type="entry name" value="MFS_trans_sf"/>
</dbReference>
<dbReference type="Gene3D" id="1.20.1250.20">
    <property type="entry name" value="MFS general substrate transporter like domains"/>
    <property type="match status" value="2"/>
</dbReference>
<dbReference type="HOGENOM" id="CLU_001265_0_1_1"/>
<evidence type="ECO:0000256" key="6">
    <source>
        <dbReference type="SAM" id="MobiDB-lite"/>
    </source>
</evidence>
<evidence type="ECO:0000313" key="10">
    <source>
        <dbReference type="Proteomes" id="UP000006174"/>
    </source>
</evidence>
<feature type="transmembrane region" description="Helical" evidence="7">
    <location>
        <begin position="447"/>
        <end position="467"/>
    </location>
</feature>
<feature type="transmembrane region" description="Helical" evidence="7">
    <location>
        <begin position="61"/>
        <end position="78"/>
    </location>
</feature>
<evidence type="ECO:0000256" key="7">
    <source>
        <dbReference type="SAM" id="Phobius"/>
    </source>
</evidence>
<keyword evidence="2" id="KW-0813">Transport</keyword>
<evidence type="ECO:0000256" key="5">
    <source>
        <dbReference type="ARBA" id="ARBA00023136"/>
    </source>
</evidence>
<feature type="transmembrane region" description="Helical" evidence="7">
    <location>
        <begin position="360"/>
        <end position="379"/>
    </location>
</feature>
<evidence type="ECO:0000256" key="4">
    <source>
        <dbReference type="ARBA" id="ARBA00022989"/>
    </source>
</evidence>
<dbReference type="EMBL" id="CAGI01000180">
    <property type="protein sequence ID" value="CCF53158.1"/>
    <property type="molecule type" value="Genomic_DNA"/>
</dbReference>
<keyword evidence="5 7" id="KW-0472">Membrane</keyword>
<feature type="transmembrane region" description="Helical" evidence="7">
    <location>
        <begin position="134"/>
        <end position="152"/>
    </location>
</feature>
<dbReference type="STRING" id="1128400.I2G1W5"/>
<dbReference type="PROSITE" id="PS50850">
    <property type="entry name" value="MFS"/>
    <property type="match status" value="1"/>
</dbReference>
<feature type="domain" description="Major facilitator superfamily (MFS) profile" evidence="8">
    <location>
        <begin position="65"/>
        <end position="543"/>
    </location>
</feature>
<accession>I2G1W5</accession>
<name>I2G1W5_USTHO</name>
<feature type="transmembrane region" description="Helical" evidence="7">
    <location>
        <begin position="164"/>
        <end position="182"/>
    </location>
</feature>
<reference evidence="9 10" key="1">
    <citation type="journal article" date="2012" name="Plant Cell">
        <title>Genome comparison of barley and maize smut fungi reveals targeted loss of RNA silencing components and species-specific presence of transposable elements.</title>
        <authorList>
            <person name="Laurie J.D."/>
            <person name="Ali S."/>
            <person name="Linning R."/>
            <person name="Mannhaupt G."/>
            <person name="Wong P."/>
            <person name="Gueldener U."/>
            <person name="Muensterkoetter M."/>
            <person name="Moore R."/>
            <person name="Kahmann R."/>
            <person name="Bakkeren G."/>
            <person name="Schirawski J."/>
        </authorList>
    </citation>
    <scope>NUCLEOTIDE SEQUENCE [LARGE SCALE GENOMIC DNA]</scope>
    <source>
        <strain evidence="10">Uh4875-4</strain>
    </source>
</reference>
<sequence>MSAQAAAPAELSHQHEGSSPSDSINDNKQSHLQAAVPADDDIESLSEEERAALEMSLKKKLDWQIVPLCLILYLLSFLDRTNIGQARLNGLEEDLKMRKDGYDYRIALTVLYIPYIIFEIPSNLVVKRFGPARWIPFLVMSWGLVSTLQGLVTNKTGLYVNRAFIGLAESGILPSLALYLSFFYKREEMGVRQALYFSGASLSGTFGGLLATAIGLIKHKPGGWAWIFIIEGIFTIFFGLLCFWILPNDISKLWWVTPQEKKLAYARMAPPVSKPTQDPENVDAFTTTEKRVAAATDDKLEYNGKFVLREVIRTFTDPLVVLFAASGYAYATLLYSSAFFSPTIIRTLGIASTTAEAQLLSVPPTAAAFFVSITAAVLSDKYRWRWISVVCLILLSIAGVGLAYGSKVASQRYGGIILLSCGTYSIPPLGISWMLNNTAGLYKRATAIALYIVFTNGGGILSVWLFYNNEAPRYRRGFLVNLCLNIAALALVTIAELYMLWENRQRKAGKRDYRVTELKQLGWGDSKIREYLGDAHPEFTYML</sequence>
<dbReference type="PANTHER" id="PTHR43791:SF85">
    <property type="entry name" value="TRANSPORTER, PUTATIVE (AFU_ORTHOLOGUE AFUA_6G00710)-RELATED"/>
    <property type="match status" value="1"/>
</dbReference>
<dbReference type="FunFam" id="1.20.1250.20:FF:000013">
    <property type="entry name" value="MFS general substrate transporter"/>
    <property type="match status" value="1"/>
</dbReference>
<dbReference type="Proteomes" id="UP000006174">
    <property type="component" value="Unassembled WGS sequence"/>
</dbReference>
<comment type="subcellular location">
    <subcellularLocation>
        <location evidence="1">Membrane</location>
        <topology evidence="1">Multi-pass membrane protein</topology>
    </subcellularLocation>
</comment>
<feature type="transmembrane region" description="Helical" evidence="7">
    <location>
        <begin position="386"/>
        <end position="404"/>
    </location>
</feature>
<keyword evidence="4 7" id="KW-1133">Transmembrane helix</keyword>
<dbReference type="OrthoDB" id="9971669at2759"/>
<keyword evidence="10" id="KW-1185">Reference proteome</keyword>
<dbReference type="PANTHER" id="PTHR43791">
    <property type="entry name" value="PERMEASE-RELATED"/>
    <property type="match status" value="1"/>
</dbReference>
<keyword evidence="3 7" id="KW-0812">Transmembrane</keyword>
<dbReference type="FunFam" id="1.20.1250.20:FF:000188">
    <property type="entry name" value="MFS general substrate transporter"/>
    <property type="match status" value="1"/>
</dbReference>
<feature type="compositionally biased region" description="Polar residues" evidence="6">
    <location>
        <begin position="17"/>
        <end position="32"/>
    </location>
</feature>
<protein>
    <recommendedName>
        <fullName evidence="8">Major facilitator superfamily (MFS) profile domain-containing protein</fullName>
    </recommendedName>
</protein>
<dbReference type="InterPro" id="IPR011701">
    <property type="entry name" value="MFS"/>
</dbReference>
<evidence type="ECO:0000256" key="2">
    <source>
        <dbReference type="ARBA" id="ARBA00022448"/>
    </source>
</evidence>
<feature type="transmembrane region" description="Helical" evidence="7">
    <location>
        <begin position="479"/>
        <end position="501"/>
    </location>
</feature>
<dbReference type="GO" id="GO:0022857">
    <property type="term" value="F:transmembrane transporter activity"/>
    <property type="evidence" value="ECO:0007669"/>
    <property type="project" value="InterPro"/>
</dbReference>
<proteinExistence type="predicted"/>
<feature type="transmembrane region" description="Helical" evidence="7">
    <location>
        <begin position="319"/>
        <end position="340"/>
    </location>
</feature>
<dbReference type="AlphaFoldDB" id="I2G1W5"/>
<organism evidence="9 10">
    <name type="scientific">Ustilago hordei</name>
    <name type="common">Barley covered smut fungus</name>
    <dbReference type="NCBI Taxonomy" id="120017"/>
    <lineage>
        <taxon>Eukaryota</taxon>
        <taxon>Fungi</taxon>
        <taxon>Dikarya</taxon>
        <taxon>Basidiomycota</taxon>
        <taxon>Ustilaginomycotina</taxon>
        <taxon>Ustilaginomycetes</taxon>
        <taxon>Ustilaginales</taxon>
        <taxon>Ustilaginaceae</taxon>
        <taxon>Ustilago</taxon>
    </lineage>
</organism>
<dbReference type="eggNOG" id="KOG2533">
    <property type="taxonomic scope" value="Eukaryota"/>
</dbReference>